<keyword evidence="3" id="KW-1185">Reference proteome</keyword>
<dbReference type="InterPro" id="IPR036047">
    <property type="entry name" value="F-box-like_dom_sf"/>
</dbReference>
<dbReference type="OrthoDB" id="9981546at2759"/>
<organism evidence="2">
    <name type="scientific">Rosellinia necatrix</name>
    <name type="common">White root-rot fungus</name>
    <dbReference type="NCBI Taxonomy" id="77044"/>
    <lineage>
        <taxon>Eukaryota</taxon>
        <taxon>Fungi</taxon>
        <taxon>Dikarya</taxon>
        <taxon>Ascomycota</taxon>
        <taxon>Pezizomycotina</taxon>
        <taxon>Sordariomycetes</taxon>
        <taxon>Xylariomycetidae</taxon>
        <taxon>Xylariales</taxon>
        <taxon>Xylariaceae</taxon>
        <taxon>Rosellinia</taxon>
    </lineage>
</organism>
<evidence type="ECO:0000259" key="1">
    <source>
        <dbReference type="PROSITE" id="PS50181"/>
    </source>
</evidence>
<sequence length="317" mass="35806">MSCVIARTTDSLNSLPNELLINALDSLPTRSLLPLAAVSRRFRGLVGRLHYYRLVEATVLQGRELLLECYHPSDRVSAPSLFCRYLTTDGLAEAGEDADLGEMNRLYSRFTLFLGDENRRPRARRPTASVIEGTEEPLSQIPTYDVNIEAGELFTQLCAVTNLVKIGPRRGLFLKIDNVADGVIRVHRRWLREQAERPTTKQQLDGRTDLNDSSILWVGLSKDIGVRFRVLPKEEGQTPLLLEQDEEPPVSYTLEYQELIVRTNKLLLTLEASEAQQVAHAGAFYFSGSDRYLPCNDIIYLPSVPTRMMLPRTMSVQ</sequence>
<name>A0A1S7UHQ1_ROSNE</name>
<evidence type="ECO:0000313" key="3">
    <source>
        <dbReference type="Proteomes" id="UP000054516"/>
    </source>
</evidence>
<dbReference type="SUPFAM" id="SSF81383">
    <property type="entry name" value="F-box domain"/>
    <property type="match status" value="1"/>
</dbReference>
<dbReference type="AlphaFoldDB" id="A0A1S7UHQ1"/>
<gene>
    <name evidence="2" type="ORF">SAMD00023353_0102450</name>
</gene>
<dbReference type="PROSITE" id="PS50181">
    <property type="entry name" value="FBOX"/>
    <property type="match status" value="1"/>
</dbReference>
<protein>
    <submittedName>
        <fullName evidence="2">Putative f-box domain protein</fullName>
    </submittedName>
</protein>
<dbReference type="OMA" id="LECFHPS"/>
<dbReference type="Proteomes" id="UP000054516">
    <property type="component" value="Unassembled WGS sequence"/>
</dbReference>
<evidence type="ECO:0000313" key="2">
    <source>
        <dbReference type="EMBL" id="GAP82709.2"/>
    </source>
</evidence>
<feature type="domain" description="F-box" evidence="1">
    <location>
        <begin position="9"/>
        <end position="55"/>
    </location>
</feature>
<reference evidence="2" key="1">
    <citation type="submission" date="2016-03" db="EMBL/GenBank/DDBJ databases">
        <title>Draft genome sequence of Rosellinia necatrix.</title>
        <authorList>
            <person name="Kanematsu S."/>
        </authorList>
    </citation>
    <scope>NUCLEOTIDE SEQUENCE [LARGE SCALE GENOMIC DNA]</scope>
    <source>
        <strain evidence="2">W97</strain>
    </source>
</reference>
<dbReference type="InterPro" id="IPR001810">
    <property type="entry name" value="F-box_dom"/>
</dbReference>
<accession>A0A1S7UHQ1</accession>
<dbReference type="EMBL" id="DF977446">
    <property type="protein sequence ID" value="GAP82709.2"/>
    <property type="molecule type" value="Genomic_DNA"/>
</dbReference>
<dbReference type="Pfam" id="PF12937">
    <property type="entry name" value="F-box-like"/>
    <property type="match status" value="1"/>
</dbReference>
<dbReference type="Gene3D" id="1.20.1280.50">
    <property type="match status" value="1"/>
</dbReference>
<proteinExistence type="predicted"/>